<protein>
    <submittedName>
        <fullName evidence="1">Uncharacterized protein</fullName>
    </submittedName>
</protein>
<dbReference type="AlphaFoldDB" id="A0A2P2QLC3"/>
<accession>A0A2P2QLC3</accession>
<reference evidence="1" key="1">
    <citation type="submission" date="2018-02" db="EMBL/GenBank/DDBJ databases">
        <title>Rhizophora mucronata_Transcriptome.</title>
        <authorList>
            <person name="Meera S.P."/>
            <person name="Sreeshan A."/>
            <person name="Augustine A."/>
        </authorList>
    </citation>
    <scope>NUCLEOTIDE SEQUENCE</scope>
    <source>
        <tissue evidence="1">Leaf</tissue>
    </source>
</reference>
<proteinExistence type="predicted"/>
<dbReference type="EMBL" id="GGEC01087302">
    <property type="protein sequence ID" value="MBX67786.1"/>
    <property type="molecule type" value="Transcribed_RNA"/>
</dbReference>
<sequence length="60" mass="7065">MRISKIWFLDITSHCLLSYYGHIRNWLAVSVPHMYIPVICCELLCLQYPPWSSNLGCTYD</sequence>
<name>A0A2P2QLC3_RHIMU</name>
<organism evidence="1">
    <name type="scientific">Rhizophora mucronata</name>
    <name type="common">Asiatic mangrove</name>
    <dbReference type="NCBI Taxonomy" id="61149"/>
    <lineage>
        <taxon>Eukaryota</taxon>
        <taxon>Viridiplantae</taxon>
        <taxon>Streptophyta</taxon>
        <taxon>Embryophyta</taxon>
        <taxon>Tracheophyta</taxon>
        <taxon>Spermatophyta</taxon>
        <taxon>Magnoliopsida</taxon>
        <taxon>eudicotyledons</taxon>
        <taxon>Gunneridae</taxon>
        <taxon>Pentapetalae</taxon>
        <taxon>rosids</taxon>
        <taxon>fabids</taxon>
        <taxon>Malpighiales</taxon>
        <taxon>Rhizophoraceae</taxon>
        <taxon>Rhizophora</taxon>
    </lineage>
</organism>
<evidence type="ECO:0000313" key="1">
    <source>
        <dbReference type="EMBL" id="MBX67786.1"/>
    </source>
</evidence>